<dbReference type="GO" id="GO:0005634">
    <property type="term" value="C:nucleus"/>
    <property type="evidence" value="ECO:0007669"/>
    <property type="project" value="TreeGrafter"/>
</dbReference>
<dbReference type="EMBL" id="VHII01000007">
    <property type="protein sequence ID" value="KAF1388503.1"/>
    <property type="molecule type" value="Genomic_DNA"/>
</dbReference>
<dbReference type="SUPFAM" id="SSF57959">
    <property type="entry name" value="Leucine zipper domain"/>
    <property type="match status" value="1"/>
</dbReference>
<evidence type="ECO:0000256" key="10">
    <source>
        <dbReference type="ARBA" id="ARBA00023125"/>
    </source>
</evidence>
<evidence type="ECO:0000256" key="1">
    <source>
        <dbReference type="ARBA" id="ARBA00004648"/>
    </source>
</evidence>
<dbReference type="CDD" id="cd14689">
    <property type="entry name" value="bZIP_CREB3"/>
    <property type="match status" value="1"/>
</dbReference>
<evidence type="ECO:0000313" key="20">
    <source>
        <dbReference type="EMBL" id="KAF1388503.1"/>
    </source>
</evidence>
<keyword evidence="10" id="KW-0238">DNA-binding</keyword>
<comment type="subunit">
    <text evidence="3">Binds DNA as a dimer.</text>
</comment>
<feature type="coiled-coil region" evidence="17">
    <location>
        <begin position="368"/>
        <end position="409"/>
    </location>
</feature>
<keyword evidence="14" id="KW-0325">Glycoprotein</keyword>
<dbReference type="FunFam" id="1.20.5.170:FF:000042">
    <property type="entry name" value="Cyclic AMP-responsive element-binding protein 3-like protein 3"/>
    <property type="match status" value="1"/>
</dbReference>
<evidence type="ECO:0000256" key="9">
    <source>
        <dbReference type="ARBA" id="ARBA00023015"/>
    </source>
</evidence>
<evidence type="ECO:0000256" key="17">
    <source>
        <dbReference type="SAM" id="Coils"/>
    </source>
</evidence>
<accession>A0A6A5FFG0</accession>
<sequence>MLLLLLQILTVCCEPCAHWSFSFLLPVQEAALHADKLALWLKTERKQRVEAVRVARPAAAEGPLCDEPADGLKSSERNPSSCQRTAMDAENGELFAAGVAADGWQLDAPFSCSDLVFSGSAKPLQDWVVDPDCQTLNDSESEDVLHGVDPNEVFPSGLPADCSSESDSGISEDPVAESPFTAATATTPQPATVYQVVYDISGLGAVKTEPGLENVISIELDAWSSQMLFPDSCVVNELPVAPPARLDGRLTVGDPPGPDAHLLSPELQLTEEEQKLLTQKKGPRATPFFSPSLGDGPVDEGLLSLWSTDDSPEDYRQRNFRKESASRCRRRRREGSGDAEERILKRVRRKIRNKQSAQDSRRRRKEYIDGLEGRAAACSAQNKELQRTVEQLEKRNMSLLSQLRQLQSLIKQTVSKGAQTSTCLLIILVSLGLIILPSFSPFSRSTSADDDYRPTGVISRNILTDPSSSSSSSSSSSQPTADNADAPAVPPAELGQSEPPDGTAGFDGTAQEGSQSGNGSALVAGETETEPLALGLRAAAGKGSRNPAKPAHADEM</sequence>
<evidence type="ECO:0000256" key="16">
    <source>
        <dbReference type="ARBA" id="ARBA00057520"/>
    </source>
</evidence>
<dbReference type="Gene3D" id="1.20.5.170">
    <property type="match status" value="1"/>
</dbReference>
<feature type="compositionally biased region" description="Low complexity" evidence="18">
    <location>
        <begin position="467"/>
        <end position="487"/>
    </location>
</feature>
<dbReference type="Pfam" id="PF00170">
    <property type="entry name" value="bZIP_1"/>
    <property type="match status" value="1"/>
</dbReference>
<dbReference type="InterPro" id="IPR046347">
    <property type="entry name" value="bZIP_sf"/>
</dbReference>
<keyword evidence="6" id="KW-0256">Endoplasmic reticulum</keyword>
<evidence type="ECO:0000256" key="6">
    <source>
        <dbReference type="ARBA" id="ARBA00022824"/>
    </source>
</evidence>
<gene>
    <name evidence="20" type="ORF">PFLUV_G00090940</name>
</gene>
<keyword evidence="17" id="KW-0175">Coiled coil</keyword>
<keyword evidence="13" id="KW-0804">Transcription</keyword>
<dbReference type="PROSITE" id="PS50217">
    <property type="entry name" value="BZIP"/>
    <property type="match status" value="1"/>
</dbReference>
<keyword evidence="11" id="KW-0472">Membrane</keyword>
<evidence type="ECO:0000259" key="19">
    <source>
        <dbReference type="PROSITE" id="PS50217"/>
    </source>
</evidence>
<dbReference type="GO" id="GO:0000981">
    <property type="term" value="F:DNA-binding transcription factor activity, RNA polymerase II-specific"/>
    <property type="evidence" value="ECO:0007669"/>
    <property type="project" value="TreeGrafter"/>
</dbReference>
<protein>
    <recommendedName>
        <fullName evidence="4">Cyclic AMP-responsive element-binding protein 3-like protein 4</fullName>
    </recommendedName>
</protein>
<comment type="similarity">
    <text evidence="2">Belongs to the bZIP family. ATF subfamily.</text>
</comment>
<proteinExistence type="inferred from homology"/>
<dbReference type="PANTHER" id="PTHR45996:SF2">
    <property type="entry name" value="CYCLIC AMP-RESPONSIVE ELEMENT-BINDING PROTEIN 3-LIKE PROTEIN 4"/>
    <property type="match status" value="1"/>
</dbReference>
<feature type="compositionally biased region" description="Low complexity" evidence="18">
    <location>
        <begin position="532"/>
        <end position="543"/>
    </location>
</feature>
<dbReference type="InterPro" id="IPR051381">
    <property type="entry name" value="CREB_ATF_subfamily"/>
</dbReference>
<evidence type="ECO:0000256" key="12">
    <source>
        <dbReference type="ARBA" id="ARBA00023159"/>
    </source>
</evidence>
<dbReference type="InterPro" id="IPR004827">
    <property type="entry name" value="bZIP"/>
</dbReference>
<dbReference type="GO" id="GO:0005789">
    <property type="term" value="C:endoplasmic reticulum membrane"/>
    <property type="evidence" value="ECO:0007669"/>
    <property type="project" value="UniProtKB-SubCell"/>
</dbReference>
<dbReference type="GO" id="GO:0000978">
    <property type="term" value="F:RNA polymerase II cis-regulatory region sequence-specific DNA binding"/>
    <property type="evidence" value="ECO:0007669"/>
    <property type="project" value="TreeGrafter"/>
</dbReference>
<dbReference type="AlphaFoldDB" id="A0A6A5FFG0"/>
<evidence type="ECO:0000256" key="4">
    <source>
        <dbReference type="ARBA" id="ARBA00013878"/>
    </source>
</evidence>
<keyword evidence="9" id="KW-0805">Transcription regulation</keyword>
<evidence type="ECO:0000256" key="14">
    <source>
        <dbReference type="ARBA" id="ARBA00023180"/>
    </source>
</evidence>
<comment type="caution">
    <text evidence="20">The sequence shown here is derived from an EMBL/GenBank/DDBJ whole genome shotgun (WGS) entry which is preliminary data.</text>
</comment>
<keyword evidence="21" id="KW-1185">Reference proteome</keyword>
<feature type="region of interest" description="Disordered" evidence="18">
    <location>
        <begin position="444"/>
        <end position="556"/>
    </location>
</feature>
<dbReference type="PANTHER" id="PTHR45996">
    <property type="entry name" value="AGAP001464-PB"/>
    <property type="match status" value="1"/>
</dbReference>
<dbReference type="SMART" id="SM00338">
    <property type="entry name" value="BRLZ"/>
    <property type="match status" value="1"/>
</dbReference>
<comment type="subcellular location">
    <subcellularLocation>
        <location evidence="1">Endoplasmic reticulum membrane</location>
        <topology evidence="1">Single-pass type II membrane protein</topology>
    </subcellularLocation>
</comment>
<evidence type="ECO:0000256" key="2">
    <source>
        <dbReference type="ARBA" id="ARBA00009050"/>
    </source>
</evidence>
<keyword evidence="12" id="KW-0010">Activator</keyword>
<feature type="domain" description="BZIP" evidence="19">
    <location>
        <begin position="343"/>
        <end position="406"/>
    </location>
</feature>
<evidence type="ECO:0000256" key="13">
    <source>
        <dbReference type="ARBA" id="ARBA00023163"/>
    </source>
</evidence>
<keyword evidence="15" id="KW-0539">Nucleus</keyword>
<keyword evidence="8" id="KW-1133">Transmembrane helix</keyword>
<name>A0A6A5FFG0_PERFL</name>
<organism evidence="20 21">
    <name type="scientific">Perca fluviatilis</name>
    <name type="common">European perch</name>
    <dbReference type="NCBI Taxonomy" id="8168"/>
    <lineage>
        <taxon>Eukaryota</taxon>
        <taxon>Metazoa</taxon>
        <taxon>Chordata</taxon>
        <taxon>Craniata</taxon>
        <taxon>Vertebrata</taxon>
        <taxon>Euteleostomi</taxon>
        <taxon>Actinopterygii</taxon>
        <taxon>Neopterygii</taxon>
        <taxon>Teleostei</taxon>
        <taxon>Neoteleostei</taxon>
        <taxon>Acanthomorphata</taxon>
        <taxon>Eupercaria</taxon>
        <taxon>Perciformes</taxon>
        <taxon>Percoidei</taxon>
        <taxon>Percidae</taxon>
        <taxon>Percinae</taxon>
        <taxon>Perca</taxon>
    </lineage>
</organism>
<reference evidence="20 21" key="1">
    <citation type="submission" date="2019-06" db="EMBL/GenBank/DDBJ databases">
        <title>A chromosome-scale genome assembly of the European perch, Perca fluviatilis.</title>
        <authorList>
            <person name="Roques C."/>
            <person name="Zahm M."/>
            <person name="Cabau C."/>
            <person name="Klopp C."/>
            <person name="Bouchez O."/>
            <person name="Donnadieu C."/>
            <person name="Kuhl H."/>
            <person name="Gislard M."/>
            <person name="Guendouz S."/>
            <person name="Journot L."/>
            <person name="Haffray P."/>
            <person name="Bestin A."/>
            <person name="Morvezen R."/>
            <person name="Feron R."/>
            <person name="Wen M."/>
            <person name="Jouanno E."/>
            <person name="Herpin A."/>
            <person name="Schartl M."/>
            <person name="Postlethwait J."/>
            <person name="Schaerlinger B."/>
            <person name="Chardard D."/>
            <person name="Lecocq T."/>
            <person name="Poncet C."/>
            <person name="Jaffrelo L."/>
            <person name="Lampietro C."/>
            <person name="Guiguen Y."/>
        </authorList>
    </citation>
    <scope>NUCLEOTIDE SEQUENCE [LARGE SCALE GENOMIC DNA]</scope>
    <source>
        <tissue evidence="20">Blood</tissue>
    </source>
</reference>
<evidence type="ECO:0000256" key="5">
    <source>
        <dbReference type="ARBA" id="ARBA00022692"/>
    </source>
</evidence>
<evidence type="ECO:0000256" key="7">
    <source>
        <dbReference type="ARBA" id="ARBA00022968"/>
    </source>
</evidence>
<evidence type="ECO:0000256" key="11">
    <source>
        <dbReference type="ARBA" id="ARBA00023136"/>
    </source>
</evidence>
<evidence type="ECO:0000256" key="15">
    <source>
        <dbReference type="ARBA" id="ARBA00023242"/>
    </source>
</evidence>
<evidence type="ECO:0000256" key="18">
    <source>
        <dbReference type="SAM" id="MobiDB-lite"/>
    </source>
</evidence>
<evidence type="ECO:0000256" key="3">
    <source>
        <dbReference type="ARBA" id="ARBA00011195"/>
    </source>
</evidence>
<evidence type="ECO:0000313" key="21">
    <source>
        <dbReference type="Proteomes" id="UP000465112"/>
    </source>
</evidence>
<dbReference type="Proteomes" id="UP000465112">
    <property type="component" value="Chromosome 7"/>
</dbReference>
<evidence type="ECO:0000256" key="8">
    <source>
        <dbReference type="ARBA" id="ARBA00022989"/>
    </source>
</evidence>
<keyword evidence="7" id="KW-0735">Signal-anchor</keyword>
<keyword evidence="5" id="KW-0812">Transmembrane</keyword>
<comment type="function">
    <text evidence="16">Transcriptional activator. Binds the cAMP response element (CRE). Activates transcription through box-B element and CRE. Seems to function synergistically with atf6. Regulates FGF21 transcription.</text>
</comment>